<organism evidence="2 3">
    <name type="scientific">Heracleum sosnowskyi</name>
    <dbReference type="NCBI Taxonomy" id="360622"/>
    <lineage>
        <taxon>Eukaryota</taxon>
        <taxon>Viridiplantae</taxon>
        <taxon>Streptophyta</taxon>
        <taxon>Embryophyta</taxon>
        <taxon>Tracheophyta</taxon>
        <taxon>Spermatophyta</taxon>
        <taxon>Magnoliopsida</taxon>
        <taxon>eudicotyledons</taxon>
        <taxon>Gunneridae</taxon>
        <taxon>Pentapetalae</taxon>
        <taxon>asterids</taxon>
        <taxon>campanulids</taxon>
        <taxon>Apiales</taxon>
        <taxon>Apiaceae</taxon>
        <taxon>Apioideae</taxon>
        <taxon>apioid superclade</taxon>
        <taxon>Tordylieae</taxon>
        <taxon>Tordyliinae</taxon>
        <taxon>Heracleum</taxon>
    </lineage>
</organism>
<evidence type="ECO:0000313" key="2">
    <source>
        <dbReference type="EMBL" id="KAK1353275.1"/>
    </source>
</evidence>
<dbReference type="Proteomes" id="UP001237642">
    <property type="component" value="Unassembled WGS sequence"/>
</dbReference>
<sequence length="762" mass="87480">MRRNNIIKPRDKSNNRFDNSSTRAAKSASHLHFAPQIQDTSGERKRKFPEPRRNNLQEIGPSASSEQCEPVQEPRSDGAKTSEYAYFKKLKKEATQSELYPREREKSQFTNVETNHYEREKTTKLKQKFVEPKSSVPIGTERSIDHPCLTPLVCASKSSEMINMVESSDKDMIFPLLNEKGTPSNHNDWPSVSQSYPRDAGVQHCDKGIFALKRQRLRQWVSGTIHQEIGELSSEGFSLVSVLLNRLFTEDNKENCDWEPKNSQAEISAQDRLPLFPDDNTHSRGHYGFHKNHLMEFDDAPYEDYCFTQYLPEHRRDVVLPELENVGAESPLTAYPIKPYPTCKDIKPYHKIDASITENLFPESKHAQYRSPSFLHHNTHSRGHYQTHTNHLVDSENAAYEDYCYMRHSSECHSDVILPELDNAEADFPSTTYPLKTYLPCTYVKPNLKIDASFTESLFPESNSSFLLQSEKYGSIAWADHLKNFDKCHDPNSSLLQAEPHALLLGWDYSNDKDEQGLSISSYNGNMNLLTRSRDNDHWQSHDRQDESALLSSYLLSSYFLNCNLTQPSSANFCSARDSGRYLEYENYLYAKLDHFPVSSSCNPDSLKYLCGPSEDFPTNNQLETRNAVLSTRDHFWNLNRVICEDNFSDQEPLFFSTSLDREVGEKHLRVSDSSTENQLSMVPAYQNPQLVGPAACFLGEEDKESFLYNPRCTSDFSDSFDFQDLSALNIQRPRDNGVSTQRHSILERHHPEADDDSECEF</sequence>
<keyword evidence="3" id="KW-1185">Reference proteome</keyword>
<dbReference type="AlphaFoldDB" id="A0AAD8GSA7"/>
<reference evidence="2" key="2">
    <citation type="submission" date="2023-05" db="EMBL/GenBank/DDBJ databases">
        <authorList>
            <person name="Schelkunov M.I."/>
        </authorList>
    </citation>
    <scope>NUCLEOTIDE SEQUENCE</scope>
    <source>
        <strain evidence="2">Hsosn_3</strain>
        <tissue evidence="2">Leaf</tissue>
    </source>
</reference>
<accession>A0AAD8GSA7</accession>
<feature type="compositionally biased region" description="Polar residues" evidence="1">
    <location>
        <begin position="56"/>
        <end position="67"/>
    </location>
</feature>
<feature type="region of interest" description="Disordered" evidence="1">
    <location>
        <begin position="1"/>
        <end position="80"/>
    </location>
</feature>
<evidence type="ECO:0000313" key="3">
    <source>
        <dbReference type="Proteomes" id="UP001237642"/>
    </source>
</evidence>
<reference evidence="2" key="1">
    <citation type="submission" date="2023-02" db="EMBL/GenBank/DDBJ databases">
        <title>Genome of toxic invasive species Heracleum sosnowskyi carries increased number of genes despite the absence of recent whole-genome duplications.</title>
        <authorList>
            <person name="Schelkunov M."/>
            <person name="Shtratnikova V."/>
            <person name="Makarenko M."/>
            <person name="Klepikova A."/>
            <person name="Omelchenko D."/>
            <person name="Novikova G."/>
            <person name="Obukhova E."/>
            <person name="Bogdanov V."/>
            <person name="Penin A."/>
            <person name="Logacheva M."/>
        </authorList>
    </citation>
    <scope>NUCLEOTIDE SEQUENCE</scope>
    <source>
        <strain evidence="2">Hsosn_3</strain>
        <tissue evidence="2">Leaf</tissue>
    </source>
</reference>
<proteinExistence type="predicted"/>
<protein>
    <submittedName>
        <fullName evidence="2">Uncharacterized protein</fullName>
    </submittedName>
</protein>
<comment type="caution">
    <text evidence="2">The sequence shown here is derived from an EMBL/GenBank/DDBJ whole genome shotgun (WGS) entry which is preliminary data.</text>
</comment>
<dbReference type="EMBL" id="JAUIZM010000013">
    <property type="protein sequence ID" value="KAK1353275.1"/>
    <property type="molecule type" value="Genomic_DNA"/>
</dbReference>
<evidence type="ECO:0000256" key="1">
    <source>
        <dbReference type="SAM" id="MobiDB-lite"/>
    </source>
</evidence>
<gene>
    <name evidence="2" type="ORF">POM88_052410</name>
</gene>
<feature type="region of interest" description="Disordered" evidence="1">
    <location>
        <begin position="734"/>
        <end position="762"/>
    </location>
</feature>
<name>A0AAD8GSA7_9APIA</name>